<comment type="caution">
    <text evidence="2">The sequence shown here is derived from an EMBL/GenBank/DDBJ whole genome shotgun (WGS) entry which is preliminary data.</text>
</comment>
<dbReference type="InterPro" id="IPR004875">
    <property type="entry name" value="DDE_SF_endonuclease_dom"/>
</dbReference>
<proteinExistence type="predicted"/>
<dbReference type="InterPro" id="IPR050863">
    <property type="entry name" value="CenT-Element_Derived"/>
</dbReference>
<name>A0A5J4VZP3_9EUKA</name>
<dbReference type="EMBL" id="SNRW01004143">
    <property type="protein sequence ID" value="KAA6388032.1"/>
    <property type="molecule type" value="Genomic_DNA"/>
</dbReference>
<evidence type="ECO:0000313" key="2">
    <source>
        <dbReference type="EMBL" id="KAA6388032.1"/>
    </source>
</evidence>
<dbReference type="Proteomes" id="UP000324800">
    <property type="component" value="Unassembled WGS sequence"/>
</dbReference>
<dbReference type="AlphaFoldDB" id="A0A5J4VZP3"/>
<accession>A0A5J4VZP3</accession>
<evidence type="ECO:0000313" key="3">
    <source>
        <dbReference type="Proteomes" id="UP000324800"/>
    </source>
</evidence>
<protein>
    <recommendedName>
        <fullName evidence="1">DDE-1 domain-containing protein</fullName>
    </recommendedName>
</protein>
<feature type="domain" description="DDE-1" evidence="1">
    <location>
        <begin position="1"/>
        <end position="102"/>
    </location>
</feature>
<dbReference type="PANTHER" id="PTHR19303">
    <property type="entry name" value="TRANSPOSON"/>
    <property type="match status" value="1"/>
</dbReference>
<organism evidence="2 3">
    <name type="scientific">Streblomastix strix</name>
    <dbReference type="NCBI Taxonomy" id="222440"/>
    <lineage>
        <taxon>Eukaryota</taxon>
        <taxon>Metamonada</taxon>
        <taxon>Preaxostyla</taxon>
        <taxon>Oxymonadida</taxon>
        <taxon>Streblomastigidae</taxon>
        <taxon>Streblomastix</taxon>
    </lineage>
</organism>
<dbReference type="GO" id="GO:0005634">
    <property type="term" value="C:nucleus"/>
    <property type="evidence" value="ECO:0007669"/>
    <property type="project" value="TreeGrafter"/>
</dbReference>
<dbReference type="OrthoDB" id="8194272at2759"/>
<reference evidence="2 3" key="1">
    <citation type="submission" date="2019-03" db="EMBL/GenBank/DDBJ databases">
        <title>Single cell metagenomics reveals metabolic interactions within the superorganism composed of flagellate Streblomastix strix and complex community of Bacteroidetes bacteria on its surface.</title>
        <authorList>
            <person name="Treitli S.C."/>
            <person name="Kolisko M."/>
            <person name="Husnik F."/>
            <person name="Keeling P."/>
            <person name="Hampl V."/>
        </authorList>
    </citation>
    <scope>NUCLEOTIDE SEQUENCE [LARGE SCALE GENOMIC DNA]</scope>
    <source>
        <strain evidence="2">ST1C</strain>
    </source>
</reference>
<dbReference type="GO" id="GO:0003677">
    <property type="term" value="F:DNA binding"/>
    <property type="evidence" value="ECO:0007669"/>
    <property type="project" value="TreeGrafter"/>
</dbReference>
<evidence type="ECO:0000259" key="1">
    <source>
        <dbReference type="Pfam" id="PF03184"/>
    </source>
</evidence>
<dbReference type="PANTHER" id="PTHR19303:SF73">
    <property type="entry name" value="PROTEIN PDC2"/>
    <property type="match status" value="1"/>
</dbReference>
<dbReference type="InterPro" id="IPR036397">
    <property type="entry name" value="RNaseH_sf"/>
</dbReference>
<dbReference type="Pfam" id="PF03184">
    <property type="entry name" value="DDE_1"/>
    <property type="match status" value="1"/>
</dbReference>
<dbReference type="Gene3D" id="3.30.420.10">
    <property type="entry name" value="Ribonuclease H-like superfamily/Ribonuclease H"/>
    <property type="match status" value="1"/>
</dbReference>
<gene>
    <name evidence="2" type="ORF">EZS28_016440</name>
</gene>
<sequence length="193" mass="22153">MTGDLFAEWMLKCLVPFLNKQRKLIKKDLKQPAALLIDNCSSHLSSYCKQICALNNVKLITLPPNSTQYLQVLDLGIFSNFKSHLQSLRCHNTHDSPETIVKIAISTLHQSLAPIDTRNSFKKAGILLDVLPNGHVYCTINKEVFDYIIKSLEIEHLLLKYVGTRPTRFRRPNGFGFVNSDEYEEQQCLRFKE</sequence>